<comment type="caution">
    <text evidence="2">The sequence shown here is derived from an EMBL/GenBank/DDBJ whole genome shotgun (WGS) entry which is preliminary data.</text>
</comment>
<evidence type="ECO:0000313" key="2">
    <source>
        <dbReference type="EMBL" id="KAJ7045947.1"/>
    </source>
</evidence>
<name>A0AAD6THT0_9AGAR</name>
<organism evidence="2 3">
    <name type="scientific">Mycena alexandri</name>
    <dbReference type="NCBI Taxonomy" id="1745969"/>
    <lineage>
        <taxon>Eukaryota</taxon>
        <taxon>Fungi</taxon>
        <taxon>Dikarya</taxon>
        <taxon>Basidiomycota</taxon>
        <taxon>Agaricomycotina</taxon>
        <taxon>Agaricomycetes</taxon>
        <taxon>Agaricomycetidae</taxon>
        <taxon>Agaricales</taxon>
        <taxon>Marasmiineae</taxon>
        <taxon>Mycenaceae</taxon>
        <taxon>Mycena</taxon>
    </lineage>
</organism>
<reference evidence="2" key="1">
    <citation type="submission" date="2023-03" db="EMBL/GenBank/DDBJ databases">
        <title>Massive genome expansion in bonnet fungi (Mycena s.s.) driven by repeated elements and novel gene families across ecological guilds.</title>
        <authorList>
            <consortium name="Lawrence Berkeley National Laboratory"/>
            <person name="Harder C.B."/>
            <person name="Miyauchi S."/>
            <person name="Viragh M."/>
            <person name="Kuo A."/>
            <person name="Thoen E."/>
            <person name="Andreopoulos B."/>
            <person name="Lu D."/>
            <person name="Skrede I."/>
            <person name="Drula E."/>
            <person name="Henrissat B."/>
            <person name="Morin E."/>
            <person name="Kohler A."/>
            <person name="Barry K."/>
            <person name="LaButti K."/>
            <person name="Morin E."/>
            <person name="Salamov A."/>
            <person name="Lipzen A."/>
            <person name="Mereny Z."/>
            <person name="Hegedus B."/>
            <person name="Baldrian P."/>
            <person name="Stursova M."/>
            <person name="Weitz H."/>
            <person name="Taylor A."/>
            <person name="Grigoriev I.V."/>
            <person name="Nagy L.G."/>
            <person name="Martin F."/>
            <person name="Kauserud H."/>
        </authorList>
    </citation>
    <scope>NUCLEOTIDE SEQUENCE</scope>
    <source>
        <strain evidence="2">CBHHK200</strain>
    </source>
</reference>
<feature type="compositionally biased region" description="Basic and acidic residues" evidence="1">
    <location>
        <begin position="127"/>
        <end position="140"/>
    </location>
</feature>
<sequence length="431" mass="46049">MYQFRAKNGCGSGPLVSHLTSSLSLPTLLPLIPMAPNPATEQTMQSPSPAPPVDLQQDTEAPTPAETTTPDGRGAHTHRRPSTPGSAATFQAPPPSQLSEAEPLDPAAYPPLPPAGEVVMADASDTAEAKRKVSRGDKSRIPLPNSAGSPTPPQAHLHDSISLLPIELEGSRGVRVAWRVYAVVSTNNPAHVRLQRLAFRETRVVVPYSFRGIVRADMSGVCRFIDHPGALCPFPLIHGMDGARPVPPPLPLEDEAAAAVVVFAAPRAPPCAALWHLILTHNKVRPLPLSFPFYFPHHSRPPPLPLPVARSPSPSLSPPNLTSQTHCACTAAVPRMRELAGICGVHVCESRMLQCAACCTPTPPHRSRPYPRCPNSRVRPGSPPLLRSPLPCLTRTLSHRVLARAMPLQGRALSLLSQIEGEVLPPDSDGS</sequence>
<evidence type="ECO:0000313" key="3">
    <source>
        <dbReference type="Proteomes" id="UP001218188"/>
    </source>
</evidence>
<feature type="region of interest" description="Disordered" evidence="1">
    <location>
        <begin position="34"/>
        <end position="156"/>
    </location>
</feature>
<dbReference type="Proteomes" id="UP001218188">
    <property type="component" value="Unassembled WGS sequence"/>
</dbReference>
<gene>
    <name evidence="2" type="ORF">C8F04DRAFT_1388488</name>
</gene>
<accession>A0AAD6THT0</accession>
<keyword evidence="3" id="KW-1185">Reference proteome</keyword>
<protein>
    <submittedName>
        <fullName evidence="2">Uncharacterized protein</fullName>
    </submittedName>
</protein>
<evidence type="ECO:0000256" key="1">
    <source>
        <dbReference type="SAM" id="MobiDB-lite"/>
    </source>
</evidence>
<dbReference type="AlphaFoldDB" id="A0AAD6THT0"/>
<proteinExistence type="predicted"/>
<feature type="compositionally biased region" description="Low complexity" evidence="1">
    <location>
        <begin position="59"/>
        <end position="70"/>
    </location>
</feature>
<dbReference type="EMBL" id="JARJCM010000004">
    <property type="protein sequence ID" value="KAJ7045947.1"/>
    <property type="molecule type" value="Genomic_DNA"/>
</dbReference>